<dbReference type="STRING" id="1841481.ENSSLDP00000009821"/>
<name>A0A3B4X0Q0_SERLL</name>
<evidence type="ECO:0000313" key="1">
    <source>
        <dbReference type="Ensembl" id="ENSSLDP00000009821.1"/>
    </source>
</evidence>
<organism evidence="1 2">
    <name type="scientific">Seriola lalandi dorsalis</name>
    <dbReference type="NCBI Taxonomy" id="1841481"/>
    <lineage>
        <taxon>Eukaryota</taxon>
        <taxon>Metazoa</taxon>
        <taxon>Chordata</taxon>
        <taxon>Craniata</taxon>
        <taxon>Vertebrata</taxon>
        <taxon>Euteleostomi</taxon>
        <taxon>Actinopterygii</taxon>
        <taxon>Neopterygii</taxon>
        <taxon>Teleostei</taxon>
        <taxon>Neoteleostei</taxon>
        <taxon>Acanthomorphata</taxon>
        <taxon>Carangaria</taxon>
        <taxon>Carangiformes</taxon>
        <taxon>Carangidae</taxon>
        <taxon>Seriola</taxon>
    </lineage>
</organism>
<dbReference type="GeneTree" id="ENSGT01120000274858"/>
<dbReference type="Proteomes" id="UP000261360">
    <property type="component" value="Unplaced"/>
</dbReference>
<reference evidence="1" key="1">
    <citation type="submission" date="2025-08" db="UniProtKB">
        <authorList>
            <consortium name="Ensembl"/>
        </authorList>
    </citation>
    <scope>IDENTIFICATION</scope>
</reference>
<dbReference type="AlphaFoldDB" id="A0A3B4X0Q0"/>
<accession>A0A3B4X0Q0</accession>
<keyword evidence="2" id="KW-1185">Reference proteome</keyword>
<proteinExistence type="predicted"/>
<protein>
    <submittedName>
        <fullName evidence="1">Uncharacterized protein</fullName>
    </submittedName>
</protein>
<sequence>MVLLSFDWPKLFPQVTQMKGRSPVCSRWSHTYGFWPVWISWCRLRFPAWPKLLPHCEQVYGRSPVWMRWCVFRFPSVLKFFPHCVQEKGFSPCMLRGFLTVGLWVLVMITRLPPPPACPVAVASADVFPSAAGCNSYSAPPPNSGSSLPMPSISRASGRSLLSSVRSSAMWMDSRPLCCRWADMALDSGYSAFSELSSAV</sequence>
<reference evidence="1" key="2">
    <citation type="submission" date="2025-09" db="UniProtKB">
        <authorList>
            <consortium name="Ensembl"/>
        </authorList>
    </citation>
    <scope>IDENTIFICATION</scope>
</reference>
<dbReference type="Ensembl" id="ENSSLDT00000010171.1">
    <property type="protein sequence ID" value="ENSSLDP00000009821.1"/>
    <property type="gene ID" value="ENSSLDG00000007827.1"/>
</dbReference>
<evidence type="ECO:0000313" key="2">
    <source>
        <dbReference type="Proteomes" id="UP000261360"/>
    </source>
</evidence>